<keyword evidence="4" id="KW-0804">Transcription</keyword>
<feature type="region of interest" description="Disordered" evidence="5">
    <location>
        <begin position="289"/>
        <end position="313"/>
    </location>
</feature>
<evidence type="ECO:0000313" key="8">
    <source>
        <dbReference type="Proteomes" id="UP000027466"/>
    </source>
</evidence>
<evidence type="ECO:0000256" key="2">
    <source>
        <dbReference type="ARBA" id="ARBA00023015"/>
    </source>
</evidence>
<sequence length="313" mass="35005">MELRHLRYFVALAEQLNFTAAAGKVHVTQSTLSHQIRQLEDELGCRLFDRENKRVTMTQTGEAFLERVQNALREVDEGIWAARLAADEMSGVVRIGTTHTFNMRIIPRCVSLFLSSHPSVRVNVMEMSGDDIAAALLRGELDIGVTYKPRDASQLRFEPLYSEELLLAVGESHPFAQRRFVRTAELHLQRVVLLPPTYATRTLLDECFRMANATPVVVAEMNAIAPMMELVSVTDIAAIVSEHALRRDDVRVIPLESPTPVRSPGLLWRSDEARSPAARAFASVIRTVSNGEGASKRRRRDRKPAPAKRGTKA</sequence>
<dbReference type="GO" id="GO:0003700">
    <property type="term" value="F:DNA-binding transcription factor activity"/>
    <property type="evidence" value="ECO:0007669"/>
    <property type="project" value="InterPro"/>
</dbReference>
<name>A0A069PNE8_9BURK</name>
<feature type="domain" description="HTH lysR-type" evidence="6">
    <location>
        <begin position="1"/>
        <end position="58"/>
    </location>
</feature>
<dbReference type="Proteomes" id="UP000027466">
    <property type="component" value="Unassembled WGS sequence"/>
</dbReference>
<dbReference type="RefSeq" id="WP_035934532.1">
    <property type="nucleotide sequence ID" value="NZ_CADFFX010000010.1"/>
</dbReference>
<evidence type="ECO:0000259" key="6">
    <source>
        <dbReference type="PROSITE" id="PS50931"/>
    </source>
</evidence>
<dbReference type="InterPro" id="IPR005119">
    <property type="entry name" value="LysR_subst-bd"/>
</dbReference>
<dbReference type="CDD" id="cd05466">
    <property type="entry name" value="PBP2_LTTR_substrate"/>
    <property type="match status" value="1"/>
</dbReference>
<evidence type="ECO:0000313" key="7">
    <source>
        <dbReference type="EMBL" id="KDR42173.1"/>
    </source>
</evidence>
<evidence type="ECO:0000256" key="5">
    <source>
        <dbReference type="SAM" id="MobiDB-lite"/>
    </source>
</evidence>
<proteinExistence type="inferred from homology"/>
<dbReference type="PRINTS" id="PR00039">
    <property type="entry name" value="HTHLYSR"/>
</dbReference>
<accession>A0A069PNE8</accession>
<dbReference type="InterPro" id="IPR036388">
    <property type="entry name" value="WH-like_DNA-bd_sf"/>
</dbReference>
<protein>
    <submittedName>
        <fullName evidence="7">LysR family transcriptional regulator</fullName>
    </submittedName>
</protein>
<reference evidence="7 8" key="1">
    <citation type="submission" date="2014-03" db="EMBL/GenBank/DDBJ databases">
        <title>Draft Genome Sequences of Four Burkholderia Strains.</title>
        <authorList>
            <person name="Liu X.Y."/>
            <person name="Li C.X."/>
            <person name="Xu J.H."/>
        </authorList>
    </citation>
    <scope>NUCLEOTIDE SEQUENCE [LARGE SCALE GENOMIC DNA]</scope>
    <source>
        <strain evidence="7 8">DSM 50014</strain>
    </source>
</reference>
<comment type="caution">
    <text evidence="7">The sequence shown here is derived from an EMBL/GenBank/DDBJ whole genome shotgun (WGS) entry which is preliminary data.</text>
</comment>
<dbReference type="FunFam" id="1.10.10.10:FF:000001">
    <property type="entry name" value="LysR family transcriptional regulator"/>
    <property type="match status" value="1"/>
</dbReference>
<dbReference type="Gene3D" id="3.40.190.290">
    <property type="match status" value="1"/>
</dbReference>
<dbReference type="Pfam" id="PF03466">
    <property type="entry name" value="LysR_substrate"/>
    <property type="match status" value="1"/>
</dbReference>
<gene>
    <name evidence="7" type="ORF">BG61_11080</name>
</gene>
<dbReference type="SUPFAM" id="SSF46785">
    <property type="entry name" value="Winged helix' DNA-binding domain"/>
    <property type="match status" value="1"/>
</dbReference>
<comment type="similarity">
    <text evidence="1">Belongs to the LysR transcriptional regulatory family.</text>
</comment>
<dbReference type="InterPro" id="IPR036390">
    <property type="entry name" value="WH_DNA-bd_sf"/>
</dbReference>
<keyword evidence="8" id="KW-1185">Reference proteome</keyword>
<keyword evidence="2" id="KW-0805">Transcription regulation</keyword>
<dbReference type="SUPFAM" id="SSF53850">
    <property type="entry name" value="Periplasmic binding protein-like II"/>
    <property type="match status" value="1"/>
</dbReference>
<keyword evidence="3" id="KW-0238">DNA-binding</keyword>
<dbReference type="InterPro" id="IPR000847">
    <property type="entry name" value="LysR_HTH_N"/>
</dbReference>
<dbReference type="GO" id="GO:0003677">
    <property type="term" value="F:DNA binding"/>
    <property type="evidence" value="ECO:0007669"/>
    <property type="project" value="UniProtKB-KW"/>
</dbReference>
<evidence type="ECO:0000256" key="1">
    <source>
        <dbReference type="ARBA" id="ARBA00009437"/>
    </source>
</evidence>
<organism evidence="7 8">
    <name type="scientific">Caballeronia glathei</name>
    <dbReference type="NCBI Taxonomy" id="60547"/>
    <lineage>
        <taxon>Bacteria</taxon>
        <taxon>Pseudomonadati</taxon>
        <taxon>Pseudomonadota</taxon>
        <taxon>Betaproteobacteria</taxon>
        <taxon>Burkholderiales</taxon>
        <taxon>Burkholderiaceae</taxon>
        <taxon>Caballeronia</taxon>
    </lineage>
</organism>
<feature type="compositionally biased region" description="Basic residues" evidence="5">
    <location>
        <begin position="296"/>
        <end position="313"/>
    </location>
</feature>
<dbReference type="PROSITE" id="PS50931">
    <property type="entry name" value="HTH_LYSR"/>
    <property type="match status" value="1"/>
</dbReference>
<dbReference type="GO" id="GO:0005829">
    <property type="term" value="C:cytosol"/>
    <property type="evidence" value="ECO:0007669"/>
    <property type="project" value="TreeGrafter"/>
</dbReference>
<dbReference type="Gene3D" id="1.10.10.10">
    <property type="entry name" value="Winged helix-like DNA-binding domain superfamily/Winged helix DNA-binding domain"/>
    <property type="match status" value="1"/>
</dbReference>
<dbReference type="Pfam" id="PF00126">
    <property type="entry name" value="HTH_1"/>
    <property type="match status" value="1"/>
</dbReference>
<dbReference type="STRING" id="60547.GCA_000751215_04006"/>
<dbReference type="PANTHER" id="PTHR30419">
    <property type="entry name" value="HTH-TYPE TRANSCRIPTIONAL REGULATOR YBHD"/>
    <property type="match status" value="1"/>
</dbReference>
<dbReference type="EMBL" id="JFHC01000019">
    <property type="protein sequence ID" value="KDR42173.1"/>
    <property type="molecule type" value="Genomic_DNA"/>
</dbReference>
<evidence type="ECO:0000256" key="3">
    <source>
        <dbReference type="ARBA" id="ARBA00023125"/>
    </source>
</evidence>
<dbReference type="InterPro" id="IPR050950">
    <property type="entry name" value="HTH-type_LysR_regulators"/>
</dbReference>
<dbReference type="AlphaFoldDB" id="A0A069PNE8"/>
<evidence type="ECO:0000256" key="4">
    <source>
        <dbReference type="ARBA" id="ARBA00023163"/>
    </source>
</evidence>